<organism evidence="2 3">
    <name type="scientific">Kineothrix alysoides</name>
    <dbReference type="NCBI Taxonomy" id="1469948"/>
    <lineage>
        <taxon>Bacteria</taxon>
        <taxon>Bacillati</taxon>
        <taxon>Bacillota</taxon>
        <taxon>Clostridia</taxon>
        <taxon>Lachnospirales</taxon>
        <taxon>Lachnospiraceae</taxon>
        <taxon>Kineothrix</taxon>
    </lineage>
</organism>
<evidence type="ECO:0000259" key="1">
    <source>
        <dbReference type="PROSITE" id="PS50943"/>
    </source>
</evidence>
<dbReference type="InterPro" id="IPR010982">
    <property type="entry name" value="Lambda_DNA-bd_dom_sf"/>
</dbReference>
<dbReference type="SMART" id="SM00530">
    <property type="entry name" value="HTH_XRE"/>
    <property type="match status" value="1"/>
</dbReference>
<dbReference type="PROSITE" id="PS50943">
    <property type="entry name" value="HTH_CROC1"/>
    <property type="match status" value="1"/>
</dbReference>
<keyword evidence="3" id="KW-1185">Reference proteome</keyword>
<protein>
    <submittedName>
        <fullName evidence="2">Helix-turn-helix protein</fullName>
    </submittedName>
</protein>
<dbReference type="InterPro" id="IPR001387">
    <property type="entry name" value="Cro/C1-type_HTH"/>
</dbReference>
<comment type="caution">
    <text evidence="2">The sequence shown here is derived from an EMBL/GenBank/DDBJ whole genome shotgun (WGS) entry which is preliminary data.</text>
</comment>
<gene>
    <name evidence="2" type="ORF">EDD76_104290</name>
</gene>
<feature type="domain" description="HTH cro/C1-type" evidence="1">
    <location>
        <begin position="10"/>
        <end position="64"/>
    </location>
</feature>
<dbReference type="AlphaFoldDB" id="A0A4R1R2N5"/>
<proteinExistence type="predicted"/>
<dbReference type="OrthoDB" id="428540at2"/>
<name>A0A4R1R2N5_9FIRM</name>
<reference evidence="2 3" key="1">
    <citation type="submission" date="2019-03" db="EMBL/GenBank/DDBJ databases">
        <title>Genomic Encyclopedia of Type Strains, Phase IV (KMG-IV): sequencing the most valuable type-strain genomes for metagenomic binning, comparative biology and taxonomic classification.</title>
        <authorList>
            <person name="Goeker M."/>
        </authorList>
    </citation>
    <scope>NUCLEOTIDE SEQUENCE [LARGE SCALE GENOMIC DNA]</scope>
    <source>
        <strain evidence="2 3">DSM 100556</strain>
    </source>
</reference>
<evidence type="ECO:0000313" key="3">
    <source>
        <dbReference type="Proteomes" id="UP000295718"/>
    </source>
</evidence>
<sequence>MKHACMEINLRKLRVKNDLKIREVARVSGMSTRTMSKIESGSMIPFLIPICRLCCALDVEIGEMVNCKEQ</sequence>
<dbReference type="Proteomes" id="UP000295718">
    <property type="component" value="Unassembled WGS sequence"/>
</dbReference>
<accession>A0A4R1R2N5</accession>
<dbReference type="EMBL" id="SLUO01000004">
    <property type="protein sequence ID" value="TCL59552.1"/>
    <property type="molecule type" value="Genomic_DNA"/>
</dbReference>
<dbReference type="Pfam" id="PF01381">
    <property type="entry name" value="HTH_3"/>
    <property type="match status" value="1"/>
</dbReference>
<dbReference type="CDD" id="cd00093">
    <property type="entry name" value="HTH_XRE"/>
    <property type="match status" value="1"/>
</dbReference>
<dbReference type="SUPFAM" id="SSF47413">
    <property type="entry name" value="lambda repressor-like DNA-binding domains"/>
    <property type="match status" value="1"/>
</dbReference>
<dbReference type="Gene3D" id="1.10.260.40">
    <property type="entry name" value="lambda repressor-like DNA-binding domains"/>
    <property type="match status" value="1"/>
</dbReference>
<dbReference type="GO" id="GO:0003677">
    <property type="term" value="F:DNA binding"/>
    <property type="evidence" value="ECO:0007669"/>
    <property type="project" value="InterPro"/>
</dbReference>
<evidence type="ECO:0000313" key="2">
    <source>
        <dbReference type="EMBL" id="TCL59552.1"/>
    </source>
</evidence>